<keyword evidence="3" id="KW-1185">Reference proteome</keyword>
<dbReference type="EMBL" id="WHUW01000432">
    <property type="protein sequence ID" value="KAF8414767.1"/>
    <property type="molecule type" value="Genomic_DNA"/>
</dbReference>
<keyword evidence="1" id="KW-0732">Signal</keyword>
<gene>
    <name evidence="2" type="ORF">L210DRAFT_371502</name>
</gene>
<accession>A0AAD4BA55</accession>
<protein>
    <submittedName>
        <fullName evidence="2">Uncharacterized protein</fullName>
    </submittedName>
</protein>
<reference evidence="2" key="2">
    <citation type="journal article" date="2020" name="Nat. Commun.">
        <title>Large-scale genome sequencing of mycorrhizal fungi provides insights into the early evolution of symbiotic traits.</title>
        <authorList>
            <person name="Miyauchi S."/>
            <person name="Kiss E."/>
            <person name="Kuo A."/>
            <person name="Drula E."/>
            <person name="Kohler A."/>
            <person name="Sanchez-Garcia M."/>
            <person name="Morin E."/>
            <person name="Andreopoulos B."/>
            <person name="Barry K.W."/>
            <person name="Bonito G."/>
            <person name="Buee M."/>
            <person name="Carver A."/>
            <person name="Chen C."/>
            <person name="Cichocki N."/>
            <person name="Clum A."/>
            <person name="Culley D."/>
            <person name="Crous P.W."/>
            <person name="Fauchery L."/>
            <person name="Girlanda M."/>
            <person name="Hayes R.D."/>
            <person name="Keri Z."/>
            <person name="LaButti K."/>
            <person name="Lipzen A."/>
            <person name="Lombard V."/>
            <person name="Magnuson J."/>
            <person name="Maillard F."/>
            <person name="Murat C."/>
            <person name="Nolan M."/>
            <person name="Ohm R.A."/>
            <person name="Pangilinan J."/>
            <person name="Pereira M.F."/>
            <person name="Perotto S."/>
            <person name="Peter M."/>
            <person name="Pfister S."/>
            <person name="Riley R."/>
            <person name="Sitrit Y."/>
            <person name="Stielow J.B."/>
            <person name="Szollosi G."/>
            <person name="Zifcakova L."/>
            <person name="Stursova M."/>
            <person name="Spatafora J.W."/>
            <person name="Tedersoo L."/>
            <person name="Vaario L.M."/>
            <person name="Yamada A."/>
            <person name="Yan M."/>
            <person name="Wang P."/>
            <person name="Xu J."/>
            <person name="Bruns T."/>
            <person name="Baldrian P."/>
            <person name="Vilgalys R."/>
            <person name="Dunand C."/>
            <person name="Henrissat B."/>
            <person name="Grigoriev I.V."/>
            <person name="Hibbett D."/>
            <person name="Nagy L.G."/>
            <person name="Martin F.M."/>
        </authorList>
    </citation>
    <scope>NUCLEOTIDE SEQUENCE</scope>
    <source>
        <strain evidence="2">BED1</strain>
    </source>
</reference>
<sequence>MLMRCRRSWLSPVPMMQTKLLFFLFPAKLTLNCPMSNRLMMRAHTIIAEKDDLGEQAGPARLAGCATLSEVFVDGAKKWSEATVILLDRSISKTRIPPKREIADLPVDPEYIRGRVCSRDRNGGGSGA</sequence>
<dbReference type="Proteomes" id="UP001194468">
    <property type="component" value="Unassembled WGS sequence"/>
</dbReference>
<evidence type="ECO:0000256" key="1">
    <source>
        <dbReference type="SAM" id="SignalP"/>
    </source>
</evidence>
<reference evidence="2" key="1">
    <citation type="submission" date="2019-10" db="EMBL/GenBank/DDBJ databases">
        <authorList>
            <consortium name="DOE Joint Genome Institute"/>
            <person name="Kuo A."/>
            <person name="Miyauchi S."/>
            <person name="Kiss E."/>
            <person name="Drula E."/>
            <person name="Kohler A."/>
            <person name="Sanchez-Garcia M."/>
            <person name="Andreopoulos B."/>
            <person name="Barry K.W."/>
            <person name="Bonito G."/>
            <person name="Buee M."/>
            <person name="Carver A."/>
            <person name="Chen C."/>
            <person name="Cichocki N."/>
            <person name="Clum A."/>
            <person name="Culley D."/>
            <person name="Crous P.W."/>
            <person name="Fauchery L."/>
            <person name="Girlanda M."/>
            <person name="Hayes R."/>
            <person name="Keri Z."/>
            <person name="LaButti K."/>
            <person name="Lipzen A."/>
            <person name="Lombard V."/>
            <person name="Magnuson J."/>
            <person name="Maillard F."/>
            <person name="Morin E."/>
            <person name="Murat C."/>
            <person name="Nolan M."/>
            <person name="Ohm R."/>
            <person name="Pangilinan J."/>
            <person name="Pereira M."/>
            <person name="Perotto S."/>
            <person name="Peter M."/>
            <person name="Riley R."/>
            <person name="Sitrit Y."/>
            <person name="Stielow B."/>
            <person name="Szollosi G."/>
            <person name="Zifcakova L."/>
            <person name="Stursova M."/>
            <person name="Spatafora J.W."/>
            <person name="Tedersoo L."/>
            <person name="Vaario L.-M."/>
            <person name="Yamada A."/>
            <person name="Yan M."/>
            <person name="Wang P."/>
            <person name="Xu J."/>
            <person name="Bruns T."/>
            <person name="Baldrian P."/>
            <person name="Vilgalys R."/>
            <person name="Henrissat B."/>
            <person name="Grigoriev I.V."/>
            <person name="Hibbett D."/>
            <person name="Nagy L.G."/>
            <person name="Martin F.M."/>
        </authorList>
    </citation>
    <scope>NUCLEOTIDE SEQUENCE</scope>
    <source>
        <strain evidence="2">BED1</strain>
    </source>
</reference>
<evidence type="ECO:0000313" key="2">
    <source>
        <dbReference type="EMBL" id="KAF8414767.1"/>
    </source>
</evidence>
<dbReference type="AlphaFoldDB" id="A0AAD4BA55"/>
<feature type="chain" id="PRO_5042237883" evidence="1">
    <location>
        <begin position="31"/>
        <end position="128"/>
    </location>
</feature>
<proteinExistence type="predicted"/>
<comment type="caution">
    <text evidence="2">The sequence shown here is derived from an EMBL/GenBank/DDBJ whole genome shotgun (WGS) entry which is preliminary data.</text>
</comment>
<feature type="signal peptide" evidence="1">
    <location>
        <begin position="1"/>
        <end position="30"/>
    </location>
</feature>
<name>A0AAD4BA55_BOLED</name>
<organism evidence="2 3">
    <name type="scientific">Boletus edulis BED1</name>
    <dbReference type="NCBI Taxonomy" id="1328754"/>
    <lineage>
        <taxon>Eukaryota</taxon>
        <taxon>Fungi</taxon>
        <taxon>Dikarya</taxon>
        <taxon>Basidiomycota</taxon>
        <taxon>Agaricomycotina</taxon>
        <taxon>Agaricomycetes</taxon>
        <taxon>Agaricomycetidae</taxon>
        <taxon>Boletales</taxon>
        <taxon>Boletineae</taxon>
        <taxon>Boletaceae</taxon>
        <taxon>Boletoideae</taxon>
        <taxon>Boletus</taxon>
    </lineage>
</organism>
<evidence type="ECO:0000313" key="3">
    <source>
        <dbReference type="Proteomes" id="UP001194468"/>
    </source>
</evidence>